<feature type="transmembrane region" description="Helical" evidence="1">
    <location>
        <begin position="382"/>
        <end position="401"/>
    </location>
</feature>
<proteinExistence type="predicted"/>
<dbReference type="InterPro" id="IPR002656">
    <property type="entry name" value="Acyl_transf_3_dom"/>
</dbReference>
<comment type="caution">
    <text evidence="3">The sequence shown here is derived from an EMBL/GenBank/DDBJ whole genome shotgun (WGS) entry which is preliminary data.</text>
</comment>
<dbReference type="PANTHER" id="PTHR23028:SF53">
    <property type="entry name" value="ACYL_TRANSF_3 DOMAIN-CONTAINING PROTEIN"/>
    <property type="match status" value="1"/>
</dbReference>
<feature type="transmembrane region" description="Helical" evidence="1">
    <location>
        <begin position="317"/>
        <end position="334"/>
    </location>
</feature>
<dbReference type="InterPro" id="IPR050879">
    <property type="entry name" value="Acyltransferase_3"/>
</dbReference>
<accession>A0ABT6KLE9</accession>
<evidence type="ECO:0000313" key="4">
    <source>
        <dbReference type="Proteomes" id="UP001160142"/>
    </source>
</evidence>
<evidence type="ECO:0000313" key="3">
    <source>
        <dbReference type="EMBL" id="MDH6179937.1"/>
    </source>
</evidence>
<feature type="domain" description="Acyltransferase 3" evidence="2">
    <location>
        <begin position="26"/>
        <end position="359"/>
    </location>
</feature>
<reference evidence="3 4" key="1">
    <citation type="submission" date="2023-04" db="EMBL/GenBank/DDBJ databases">
        <title>Genome Encyclopedia of Bacteria and Archaea VI: Functional Genomics of Type Strains.</title>
        <authorList>
            <person name="Whitman W."/>
        </authorList>
    </citation>
    <scope>NUCLEOTIDE SEQUENCE [LARGE SCALE GENOMIC DNA]</scope>
    <source>
        <strain evidence="3 4">SG_E_30_P1</strain>
    </source>
</reference>
<dbReference type="RefSeq" id="WP_322132309.1">
    <property type="nucleotide sequence ID" value="NZ_CP085036.1"/>
</dbReference>
<feature type="transmembrane region" description="Helical" evidence="1">
    <location>
        <begin position="185"/>
        <end position="206"/>
    </location>
</feature>
<feature type="transmembrane region" description="Helical" evidence="1">
    <location>
        <begin position="218"/>
        <end position="236"/>
    </location>
</feature>
<organism evidence="3 4">
    <name type="scientific">Antiquaquibacter oligotrophicus</name>
    <dbReference type="NCBI Taxonomy" id="2880260"/>
    <lineage>
        <taxon>Bacteria</taxon>
        <taxon>Bacillati</taxon>
        <taxon>Actinomycetota</taxon>
        <taxon>Actinomycetes</taxon>
        <taxon>Micrococcales</taxon>
        <taxon>Microbacteriaceae</taxon>
        <taxon>Antiquaquibacter</taxon>
    </lineage>
</organism>
<keyword evidence="1" id="KW-0472">Membrane</keyword>
<feature type="transmembrane region" description="Helical" evidence="1">
    <location>
        <begin position="53"/>
        <end position="72"/>
    </location>
</feature>
<evidence type="ECO:0000259" key="2">
    <source>
        <dbReference type="Pfam" id="PF01757"/>
    </source>
</evidence>
<feature type="transmembrane region" description="Helical" evidence="1">
    <location>
        <begin position="340"/>
        <end position="362"/>
    </location>
</feature>
<keyword evidence="1" id="KW-1133">Transmembrane helix</keyword>
<dbReference type="Pfam" id="PF01757">
    <property type="entry name" value="Acyl_transf_3"/>
    <property type="match status" value="1"/>
</dbReference>
<dbReference type="EMBL" id="JARXVQ010000001">
    <property type="protein sequence ID" value="MDH6179937.1"/>
    <property type="molecule type" value="Genomic_DNA"/>
</dbReference>
<evidence type="ECO:0000256" key="1">
    <source>
        <dbReference type="SAM" id="Phobius"/>
    </source>
</evidence>
<feature type="transmembrane region" description="Helical" evidence="1">
    <location>
        <begin position="273"/>
        <end position="296"/>
    </location>
</feature>
<dbReference type="Proteomes" id="UP001160142">
    <property type="component" value="Unassembled WGS sequence"/>
</dbReference>
<gene>
    <name evidence="3" type="ORF">M2152_000119</name>
</gene>
<keyword evidence="4" id="KW-1185">Reference proteome</keyword>
<dbReference type="PANTHER" id="PTHR23028">
    <property type="entry name" value="ACETYLTRANSFERASE"/>
    <property type="match status" value="1"/>
</dbReference>
<name>A0ABT6KLE9_9MICO</name>
<feature type="transmembrane region" description="Helical" evidence="1">
    <location>
        <begin position="248"/>
        <end position="267"/>
    </location>
</feature>
<protein>
    <submittedName>
        <fullName evidence="3">Peptidoglycan/LPS O-acetylase OafA/YrhL</fullName>
    </submittedName>
</protein>
<feature type="transmembrane region" description="Helical" evidence="1">
    <location>
        <begin position="93"/>
        <end position="112"/>
    </location>
</feature>
<keyword evidence="1" id="KW-0812">Transmembrane</keyword>
<sequence length="619" mass="65131">MTASLTSTRAVATPNASVPVTRVHLSGLDGLRAVAVLAVMVFHFTPIAAPGGYIGVDVFFVISGFLITGLLLREHTSRGRISLRQFWMRRARRLLPALVLVVAVCSAAAFFVGGDVIVGLGVQILGAATFSSNWIYIAQGTSYFDGTTPELFRNLWSLAVEEQFYLVWPLLLVALLLLRKRRTRIAIVLAIAAASAAAMAVLAPASGDATRVYYGTDTHAFGLALGAALAMLLSARFSPGSVAPPRRWLAWAGAVAVGGIVLLAVAMPAEDPFVTRGGLVLVALLTVVAIAGATEAGSWLGRSLDAAPLRWIGERSYGLYLWHWPVLILVAATLPRDAAWWTAPVLALAITTLAAALSYSFVELPIRRSGVRAYVADRRRTVAGSIGLLAAFALAVSAVALDPGKTSAQIAIEEGAAAVAAATARAQEAAATTDPAPDEPDLVTGDQVYAIGDSVMLAAAPWLQERLPGIAIDAEVSRSMFVAPSLVQAAVDAGTMRPILVLGLATNGDVDPDDLAEVLDILGPDRLLVVVNGQAPRDWIPIGNQVVADFARSEREVELADWHGAIAPNIHELASDEVHPGGPISGGIYVDSVMDALQRLSELPAPLDEVYDPSVNRVI</sequence>
<feature type="transmembrane region" description="Helical" evidence="1">
    <location>
        <begin position="30"/>
        <end position="47"/>
    </location>
</feature>